<evidence type="ECO:0000313" key="8">
    <source>
        <dbReference type="EMBL" id="EFJ36807.1"/>
    </source>
</evidence>
<dbReference type="Proteomes" id="UP000001514">
    <property type="component" value="Unassembled WGS sequence"/>
</dbReference>
<dbReference type="OMA" id="LMSNIAD"/>
<dbReference type="InterPro" id="IPR013809">
    <property type="entry name" value="ENTH"/>
</dbReference>
<protein>
    <recommendedName>
        <fullName evidence="6">ENTH domain-containing protein</fullName>
    </recommendedName>
</protein>
<dbReference type="SMART" id="SM00273">
    <property type="entry name" value="ENTH"/>
    <property type="match status" value="1"/>
</dbReference>
<feature type="non-terminal residue" evidence="8">
    <location>
        <position position="134"/>
    </location>
</feature>
<dbReference type="Gramene" id="EFJ36807">
    <property type="protein sequence ID" value="EFJ36807"/>
    <property type="gene ID" value="SELMODRAFT_6338"/>
</dbReference>
<feature type="non-terminal residue" evidence="8">
    <location>
        <position position="1"/>
    </location>
</feature>
<dbReference type="Gene3D" id="1.25.40.90">
    <property type="match status" value="1"/>
</dbReference>
<evidence type="ECO:0000256" key="4">
    <source>
        <dbReference type="ARBA" id="ARBA00023034"/>
    </source>
</evidence>
<keyword evidence="5" id="KW-0968">Cytoplasmic vesicle</keyword>
<dbReference type="GO" id="GO:0030136">
    <property type="term" value="C:clathrin-coated vesicle"/>
    <property type="evidence" value="ECO:0007669"/>
    <property type="project" value="UniProtKB-SubCell"/>
</dbReference>
<evidence type="ECO:0000256" key="2">
    <source>
        <dbReference type="ARBA" id="ARBA00004555"/>
    </source>
</evidence>
<evidence type="ECO:0000256" key="1">
    <source>
        <dbReference type="ARBA" id="ARBA00004132"/>
    </source>
</evidence>
<dbReference type="FunFam" id="1.25.40.90:FF:000006">
    <property type="entry name" value="Clathrin interactor 1"/>
    <property type="match status" value="1"/>
</dbReference>
<reference evidence="8 9" key="1">
    <citation type="journal article" date="2011" name="Science">
        <title>The Selaginella genome identifies genetic changes associated with the evolution of vascular plants.</title>
        <authorList>
            <person name="Banks J.A."/>
            <person name="Nishiyama T."/>
            <person name="Hasebe M."/>
            <person name="Bowman J.L."/>
            <person name="Gribskov M."/>
            <person name="dePamphilis C."/>
            <person name="Albert V.A."/>
            <person name="Aono N."/>
            <person name="Aoyama T."/>
            <person name="Ambrose B.A."/>
            <person name="Ashton N.W."/>
            <person name="Axtell M.J."/>
            <person name="Barker E."/>
            <person name="Barker M.S."/>
            <person name="Bennetzen J.L."/>
            <person name="Bonawitz N.D."/>
            <person name="Chapple C."/>
            <person name="Cheng C."/>
            <person name="Correa L.G."/>
            <person name="Dacre M."/>
            <person name="DeBarry J."/>
            <person name="Dreyer I."/>
            <person name="Elias M."/>
            <person name="Engstrom E.M."/>
            <person name="Estelle M."/>
            <person name="Feng L."/>
            <person name="Finet C."/>
            <person name="Floyd S.K."/>
            <person name="Frommer W.B."/>
            <person name="Fujita T."/>
            <person name="Gramzow L."/>
            <person name="Gutensohn M."/>
            <person name="Harholt J."/>
            <person name="Hattori M."/>
            <person name="Heyl A."/>
            <person name="Hirai T."/>
            <person name="Hiwatashi Y."/>
            <person name="Ishikawa M."/>
            <person name="Iwata M."/>
            <person name="Karol K.G."/>
            <person name="Koehler B."/>
            <person name="Kolukisaoglu U."/>
            <person name="Kubo M."/>
            <person name="Kurata T."/>
            <person name="Lalonde S."/>
            <person name="Li K."/>
            <person name="Li Y."/>
            <person name="Litt A."/>
            <person name="Lyons E."/>
            <person name="Manning G."/>
            <person name="Maruyama T."/>
            <person name="Michael T.P."/>
            <person name="Mikami K."/>
            <person name="Miyazaki S."/>
            <person name="Morinaga S."/>
            <person name="Murata T."/>
            <person name="Mueller-Roeber B."/>
            <person name="Nelson D.R."/>
            <person name="Obara M."/>
            <person name="Oguri Y."/>
            <person name="Olmstead R.G."/>
            <person name="Onodera N."/>
            <person name="Petersen B.L."/>
            <person name="Pils B."/>
            <person name="Prigge M."/>
            <person name="Rensing S.A."/>
            <person name="Riano-Pachon D.M."/>
            <person name="Roberts A.W."/>
            <person name="Sato Y."/>
            <person name="Scheller H.V."/>
            <person name="Schulz B."/>
            <person name="Schulz C."/>
            <person name="Shakirov E.V."/>
            <person name="Shibagaki N."/>
            <person name="Shinohara N."/>
            <person name="Shippen D.E."/>
            <person name="Soerensen I."/>
            <person name="Sotooka R."/>
            <person name="Sugimoto N."/>
            <person name="Sugita M."/>
            <person name="Sumikawa N."/>
            <person name="Tanurdzic M."/>
            <person name="Theissen G."/>
            <person name="Ulvskov P."/>
            <person name="Wakazuki S."/>
            <person name="Weng J.K."/>
            <person name="Willats W.W."/>
            <person name="Wipf D."/>
            <person name="Wolf P.G."/>
            <person name="Yang L."/>
            <person name="Zimmer A.D."/>
            <person name="Zhu Q."/>
            <person name="Mitros T."/>
            <person name="Hellsten U."/>
            <person name="Loque D."/>
            <person name="Otillar R."/>
            <person name="Salamov A."/>
            <person name="Schmutz J."/>
            <person name="Shapiro H."/>
            <person name="Lindquist E."/>
            <person name="Lucas S."/>
            <person name="Rokhsar D."/>
            <person name="Grigoriev I.V."/>
        </authorList>
    </citation>
    <scope>NUCLEOTIDE SEQUENCE [LARGE SCALE GENOMIC DNA]</scope>
</reference>
<dbReference type="PANTHER" id="PTHR12276:SF45">
    <property type="entry name" value="CLATHRIN INTERACTOR 1"/>
    <property type="match status" value="1"/>
</dbReference>
<dbReference type="Gramene" id="EFJ27866">
    <property type="protein sequence ID" value="EFJ27866"/>
    <property type="gene ID" value="SELMODRAFT_6340"/>
</dbReference>
<evidence type="ECO:0000259" key="6">
    <source>
        <dbReference type="PROSITE" id="PS50942"/>
    </source>
</evidence>
<dbReference type="InParanoid" id="D8QRN4"/>
<sequence length="134" mass="15695">SKVLEATCNEPWGPHGTLMADIAQATRNFNEYQMIMTILWKRLNDRGRNWRHVLKSLTVMEFLVGHGAERFIDELREHTYQIQTLVDFQYVDSSGRDQGLTVRRKAQALVSLINDKEKIREFRQKAAANRDKYV</sequence>
<evidence type="ECO:0000256" key="5">
    <source>
        <dbReference type="ARBA" id="ARBA00023329"/>
    </source>
</evidence>
<organism evidence="9">
    <name type="scientific">Selaginella moellendorffii</name>
    <name type="common">Spikemoss</name>
    <dbReference type="NCBI Taxonomy" id="88036"/>
    <lineage>
        <taxon>Eukaryota</taxon>
        <taxon>Viridiplantae</taxon>
        <taxon>Streptophyta</taxon>
        <taxon>Embryophyta</taxon>
        <taxon>Tracheophyta</taxon>
        <taxon>Lycopodiopsida</taxon>
        <taxon>Selaginellales</taxon>
        <taxon>Selaginellaceae</taxon>
        <taxon>Selaginella</taxon>
    </lineage>
</organism>
<accession>D8QRN4</accession>
<dbReference type="CDD" id="cd03571">
    <property type="entry name" value="ENTH"/>
    <property type="match status" value="1"/>
</dbReference>
<dbReference type="FunCoup" id="D8QRN4">
    <property type="interactions" value="142"/>
</dbReference>
<evidence type="ECO:0000256" key="3">
    <source>
        <dbReference type="ARBA" id="ARBA00010130"/>
    </source>
</evidence>
<dbReference type="SUPFAM" id="SSF48464">
    <property type="entry name" value="ENTH/VHS domain"/>
    <property type="match status" value="1"/>
</dbReference>
<dbReference type="HOGENOM" id="CLU_012678_2_2_1"/>
<gene>
    <name evidence="8" type="ORF">SELMODRAFT_6338</name>
    <name evidence="7" type="ORF">SELMODRAFT_6340</name>
</gene>
<comment type="similarity">
    <text evidence="3">Belongs to the epsin family.</text>
</comment>
<dbReference type="eggNOG" id="KOG2056">
    <property type="taxonomic scope" value="Eukaryota"/>
</dbReference>
<dbReference type="STRING" id="88036.D8QRN4"/>
<dbReference type="EMBL" id="GL377566">
    <property type="protein sequence ID" value="EFJ36807.1"/>
    <property type="molecule type" value="Genomic_DNA"/>
</dbReference>
<dbReference type="OrthoDB" id="4033880at2759"/>
<dbReference type="AlphaFoldDB" id="D8QRN4"/>
<dbReference type="PANTHER" id="PTHR12276">
    <property type="entry name" value="EPSIN/ENT-RELATED"/>
    <property type="match status" value="1"/>
</dbReference>
<dbReference type="GO" id="GO:0005794">
    <property type="term" value="C:Golgi apparatus"/>
    <property type="evidence" value="ECO:0007669"/>
    <property type="project" value="UniProtKB-SubCell"/>
</dbReference>
<dbReference type="PROSITE" id="PS50942">
    <property type="entry name" value="ENTH"/>
    <property type="match status" value="1"/>
</dbReference>
<dbReference type="KEGG" id="smo:SELMODRAFT_6338"/>
<evidence type="ECO:0000313" key="7">
    <source>
        <dbReference type="EMBL" id="EFJ27866.1"/>
    </source>
</evidence>
<dbReference type="KEGG" id="smo:SELMODRAFT_6340"/>
<keyword evidence="4" id="KW-0333">Golgi apparatus</keyword>
<dbReference type="Pfam" id="PF01417">
    <property type="entry name" value="ENTH"/>
    <property type="match status" value="1"/>
</dbReference>
<keyword evidence="9" id="KW-1185">Reference proteome</keyword>
<evidence type="ECO:0000313" key="9">
    <source>
        <dbReference type="Proteomes" id="UP000001514"/>
    </source>
</evidence>
<name>D8QRN4_SELML</name>
<comment type="subcellular location">
    <subcellularLocation>
        <location evidence="1">Cytoplasmic vesicle</location>
        <location evidence="1">Clathrin-coated vesicle</location>
    </subcellularLocation>
    <subcellularLocation>
        <location evidence="2">Golgi apparatus</location>
    </subcellularLocation>
</comment>
<dbReference type="EMBL" id="GL377581">
    <property type="protein sequence ID" value="EFJ27866.1"/>
    <property type="molecule type" value="Genomic_DNA"/>
</dbReference>
<proteinExistence type="inferred from homology"/>
<dbReference type="InterPro" id="IPR008942">
    <property type="entry name" value="ENTH_VHS"/>
</dbReference>
<feature type="domain" description="ENTH" evidence="6">
    <location>
        <begin position="1"/>
        <end position="123"/>
    </location>
</feature>